<protein>
    <recommendedName>
        <fullName evidence="4">Roadblock/LAMTOR2 domain-containing protein</fullName>
    </recommendedName>
</protein>
<feature type="compositionally biased region" description="Low complexity" evidence="1">
    <location>
        <begin position="288"/>
        <end position="304"/>
    </location>
</feature>
<gene>
    <name evidence="2" type="ORF">I4I82_32360</name>
</gene>
<feature type="region of interest" description="Disordered" evidence="1">
    <location>
        <begin position="202"/>
        <end position="307"/>
    </location>
</feature>
<accession>A0ABS6UJD4</accession>
<dbReference type="Proteomes" id="UP000694300">
    <property type="component" value="Unassembled WGS sequence"/>
</dbReference>
<comment type="caution">
    <text evidence="2">The sequence shown here is derived from an EMBL/GenBank/DDBJ whole genome shotgun (WGS) entry which is preliminary data.</text>
</comment>
<sequence length="388" mass="38088">MAVPATRLAADLQALLAHAGARTVRVVDGRAGSVVAQAGDAASGPDDPAAVAGLLREAVALGEGGLDDVLVTTDRSLHVLRPAPVAGVFVHLRLDLGADPVRARRALADPALQDAVRRAVTAEPVSDLTAPLEVVTPAAAAPDVSAETVAVPAVAPAPAAPPTVAPTAVPWPAAPSAVAATFGRSPALPARVAPEAVGEEGPVLAEPVGSGASQPGASQPGTSQPGTSQPGTSQPGTSQPGTSQPVGPAPAAPVPAVTADPTSSGGSLFSPVAPAEPEPPSGDAVDVTAAGTTGRRTRPAAPGRQPALAVLAADPARSGAGARAAVALAELSRPDAPPVVLPRRRSTGSVRSVPAPRSGGSTTGLPDRAWAEDLDTLRRLADGLRRLS</sequence>
<feature type="region of interest" description="Disordered" evidence="1">
    <location>
        <begin position="334"/>
        <end position="368"/>
    </location>
</feature>
<reference evidence="2 3" key="1">
    <citation type="submission" date="2020-11" db="EMBL/GenBank/DDBJ databases">
        <title>Pseudonocardia abyssalis sp. nov. and Pseudonocardia oceani sp. nov., description and phylogenomic analysis of two novel actinomycetes isolated from the deep Southern Ocean.</title>
        <authorList>
            <person name="Parra J."/>
        </authorList>
    </citation>
    <scope>NUCLEOTIDE SEQUENCE [LARGE SCALE GENOMIC DNA]</scope>
    <source>
        <strain evidence="3">KRD185</strain>
    </source>
</reference>
<evidence type="ECO:0000256" key="1">
    <source>
        <dbReference type="SAM" id="MobiDB-lite"/>
    </source>
</evidence>
<evidence type="ECO:0000313" key="3">
    <source>
        <dbReference type="Proteomes" id="UP000694300"/>
    </source>
</evidence>
<organism evidence="2 3">
    <name type="scientific">Pseudonocardia oceani</name>
    <dbReference type="NCBI Taxonomy" id="2792013"/>
    <lineage>
        <taxon>Bacteria</taxon>
        <taxon>Bacillati</taxon>
        <taxon>Actinomycetota</taxon>
        <taxon>Actinomycetes</taxon>
        <taxon>Pseudonocardiales</taxon>
        <taxon>Pseudonocardiaceae</taxon>
        <taxon>Pseudonocardia</taxon>
    </lineage>
</organism>
<name>A0ABS6UJD4_9PSEU</name>
<proteinExistence type="predicted"/>
<evidence type="ECO:0008006" key="4">
    <source>
        <dbReference type="Google" id="ProtNLM"/>
    </source>
</evidence>
<keyword evidence="3" id="KW-1185">Reference proteome</keyword>
<feature type="compositionally biased region" description="Polar residues" evidence="1">
    <location>
        <begin position="211"/>
        <end position="244"/>
    </location>
</feature>
<dbReference type="RefSeq" id="WP_218596373.1">
    <property type="nucleotide sequence ID" value="NZ_JADQDF010000001.1"/>
</dbReference>
<dbReference type="EMBL" id="JADQDF010000001">
    <property type="protein sequence ID" value="MBW0132339.1"/>
    <property type="molecule type" value="Genomic_DNA"/>
</dbReference>
<evidence type="ECO:0000313" key="2">
    <source>
        <dbReference type="EMBL" id="MBW0132339.1"/>
    </source>
</evidence>